<dbReference type="PANTHER" id="PTHR30346:SF29">
    <property type="entry name" value="LYSR SUBSTRATE-BINDING"/>
    <property type="match status" value="1"/>
</dbReference>
<dbReference type="PANTHER" id="PTHR30346">
    <property type="entry name" value="TRANSCRIPTIONAL DUAL REGULATOR HCAR-RELATED"/>
    <property type="match status" value="1"/>
</dbReference>
<dbReference type="InterPro" id="IPR036390">
    <property type="entry name" value="WH_DNA-bd_sf"/>
</dbReference>
<evidence type="ECO:0000256" key="4">
    <source>
        <dbReference type="ARBA" id="ARBA00023163"/>
    </source>
</evidence>
<protein>
    <submittedName>
        <fullName evidence="6">LysR family transcriptional regulator</fullName>
    </submittedName>
</protein>
<sequence length="308" mass="32201">MQTQSLEVFVAVARGTSFTRAARSLGYTQSAVSRQIAVLEKDLGAALFDRLSRGVELTAQGRALLPHAEAMLDRWHSAQRDIGALRDLGGGRLRVGAFPTAVAALVPRALAAFRSAYPQAELSLVEGLTPALLDRLAAGEADLAVVSAPPDRPLDAARFELHHLLDERLLVAVPPGHPLAGRPTVRLADLAGDPFIAGSATAEETLLRATLPSGFRPRIDIVAAEWTGKLGCVAAGLGVALVPALAVRATPADVVLLRLHPDDASVRRVFAATARRPAPGVVHMLALLRGIAATLQGQEEAGTGRVGA</sequence>
<evidence type="ECO:0000256" key="3">
    <source>
        <dbReference type="ARBA" id="ARBA00023125"/>
    </source>
</evidence>
<dbReference type="GO" id="GO:0003677">
    <property type="term" value="F:DNA binding"/>
    <property type="evidence" value="ECO:0007669"/>
    <property type="project" value="UniProtKB-KW"/>
</dbReference>
<dbReference type="PROSITE" id="PS50931">
    <property type="entry name" value="HTH_LYSR"/>
    <property type="match status" value="1"/>
</dbReference>
<reference evidence="6" key="1">
    <citation type="submission" date="2021-01" db="EMBL/GenBank/DDBJ databases">
        <title>Whole genome shotgun sequence of Actinoplanes nipponensis NBRC 14063.</title>
        <authorList>
            <person name="Komaki H."/>
            <person name="Tamura T."/>
        </authorList>
    </citation>
    <scope>NUCLEOTIDE SEQUENCE</scope>
    <source>
        <strain evidence="6">NBRC 14063</strain>
    </source>
</reference>
<accession>A0A919JI69</accession>
<dbReference type="SUPFAM" id="SSF46785">
    <property type="entry name" value="Winged helix' DNA-binding domain"/>
    <property type="match status" value="1"/>
</dbReference>
<dbReference type="PRINTS" id="PR00039">
    <property type="entry name" value="HTHLYSR"/>
</dbReference>
<comment type="caution">
    <text evidence="6">The sequence shown here is derived from an EMBL/GenBank/DDBJ whole genome shotgun (WGS) entry which is preliminary data.</text>
</comment>
<gene>
    <name evidence="6" type="primary">gltC</name>
    <name evidence="6" type="ORF">Ani05nite_30910</name>
</gene>
<dbReference type="InterPro" id="IPR005119">
    <property type="entry name" value="LysR_subst-bd"/>
</dbReference>
<evidence type="ECO:0000313" key="6">
    <source>
        <dbReference type="EMBL" id="GIE49557.1"/>
    </source>
</evidence>
<proteinExistence type="inferred from homology"/>
<dbReference type="GO" id="GO:0032993">
    <property type="term" value="C:protein-DNA complex"/>
    <property type="evidence" value="ECO:0007669"/>
    <property type="project" value="TreeGrafter"/>
</dbReference>
<comment type="similarity">
    <text evidence="1">Belongs to the LysR transcriptional regulatory family.</text>
</comment>
<dbReference type="Proteomes" id="UP000647172">
    <property type="component" value="Unassembled WGS sequence"/>
</dbReference>
<evidence type="ECO:0000313" key="7">
    <source>
        <dbReference type="Proteomes" id="UP000647172"/>
    </source>
</evidence>
<keyword evidence="3" id="KW-0238">DNA-binding</keyword>
<keyword evidence="7" id="KW-1185">Reference proteome</keyword>
<dbReference type="AlphaFoldDB" id="A0A919JI69"/>
<dbReference type="Pfam" id="PF03466">
    <property type="entry name" value="LysR_substrate"/>
    <property type="match status" value="1"/>
</dbReference>
<dbReference type="InterPro" id="IPR000847">
    <property type="entry name" value="LysR_HTH_N"/>
</dbReference>
<dbReference type="Gene3D" id="3.40.190.10">
    <property type="entry name" value="Periplasmic binding protein-like II"/>
    <property type="match status" value="2"/>
</dbReference>
<evidence type="ECO:0000256" key="2">
    <source>
        <dbReference type="ARBA" id="ARBA00023015"/>
    </source>
</evidence>
<dbReference type="SUPFAM" id="SSF53850">
    <property type="entry name" value="Periplasmic binding protein-like II"/>
    <property type="match status" value="1"/>
</dbReference>
<dbReference type="FunFam" id="1.10.10.10:FF:000001">
    <property type="entry name" value="LysR family transcriptional regulator"/>
    <property type="match status" value="1"/>
</dbReference>
<evidence type="ECO:0000259" key="5">
    <source>
        <dbReference type="PROSITE" id="PS50931"/>
    </source>
</evidence>
<feature type="domain" description="HTH lysR-type" evidence="5">
    <location>
        <begin position="1"/>
        <end position="58"/>
    </location>
</feature>
<keyword evidence="4" id="KW-0804">Transcription</keyword>
<dbReference type="InterPro" id="IPR036388">
    <property type="entry name" value="WH-like_DNA-bd_sf"/>
</dbReference>
<organism evidence="6 7">
    <name type="scientific">Actinoplanes nipponensis</name>
    <dbReference type="NCBI Taxonomy" id="135950"/>
    <lineage>
        <taxon>Bacteria</taxon>
        <taxon>Bacillati</taxon>
        <taxon>Actinomycetota</taxon>
        <taxon>Actinomycetes</taxon>
        <taxon>Micromonosporales</taxon>
        <taxon>Micromonosporaceae</taxon>
        <taxon>Actinoplanes</taxon>
    </lineage>
</organism>
<dbReference type="GO" id="GO:0003700">
    <property type="term" value="F:DNA-binding transcription factor activity"/>
    <property type="evidence" value="ECO:0007669"/>
    <property type="project" value="InterPro"/>
</dbReference>
<dbReference type="Pfam" id="PF00126">
    <property type="entry name" value="HTH_1"/>
    <property type="match status" value="1"/>
</dbReference>
<evidence type="ECO:0000256" key="1">
    <source>
        <dbReference type="ARBA" id="ARBA00009437"/>
    </source>
</evidence>
<dbReference type="RefSeq" id="WP_203768950.1">
    <property type="nucleotide sequence ID" value="NZ_BAAAYJ010000080.1"/>
</dbReference>
<dbReference type="EMBL" id="BOMQ01000036">
    <property type="protein sequence ID" value="GIE49557.1"/>
    <property type="molecule type" value="Genomic_DNA"/>
</dbReference>
<name>A0A919JI69_9ACTN</name>
<dbReference type="Gene3D" id="1.10.10.10">
    <property type="entry name" value="Winged helix-like DNA-binding domain superfamily/Winged helix DNA-binding domain"/>
    <property type="match status" value="1"/>
</dbReference>
<keyword evidence="2" id="KW-0805">Transcription regulation</keyword>
<dbReference type="CDD" id="cd08423">
    <property type="entry name" value="PBP2_LTTR_like_6"/>
    <property type="match status" value="1"/>
</dbReference>